<keyword evidence="3" id="KW-1185">Reference proteome</keyword>
<sequence length="163" mass="19265">MEKLNITPLLDRFRLASRELYNNHFMFPSPQELGAWDWRENFDFAENALFKAMVIYPSPLSPAEYGPKNSQILVSPNTDTTPAFINREYGKSHGYWDCPITEIDRTATLYFACFFDFDIERQMDNQYALTWIEQWPKNEGLIGRYALIEHQYLSYYFDIDGLT</sequence>
<evidence type="ECO:0000313" key="1">
    <source>
        <dbReference type="EMBL" id="TRD13894.1"/>
    </source>
</evidence>
<accession>A0A547PIJ9</accession>
<dbReference type="EMBL" id="VFSV01000102">
    <property type="protein sequence ID" value="TRD13894.1"/>
    <property type="molecule type" value="Genomic_DNA"/>
</dbReference>
<gene>
    <name evidence="2" type="ORF">FEV53_19190</name>
    <name evidence="1" type="ORF">FEV53_19780</name>
</gene>
<comment type="caution">
    <text evidence="1">The sequence shown here is derived from an EMBL/GenBank/DDBJ whole genome shotgun (WGS) entry which is preliminary data.</text>
</comment>
<protein>
    <submittedName>
        <fullName evidence="1">Uncharacterized protein</fullName>
    </submittedName>
</protein>
<reference evidence="1 3" key="1">
    <citation type="submission" date="2019-06" db="EMBL/GenBank/DDBJ databases">
        <title>Paenimaribius caenipelagi gen. nov., sp. nov., isolated from a tidal flat.</title>
        <authorList>
            <person name="Yoon J.-H."/>
        </authorList>
    </citation>
    <scope>NUCLEOTIDE SEQUENCE [LARGE SCALE GENOMIC DNA]</scope>
    <source>
        <strain evidence="1 3">JBTF-M29</strain>
    </source>
</reference>
<dbReference type="Proteomes" id="UP000318590">
    <property type="component" value="Unassembled WGS sequence"/>
</dbReference>
<organism evidence="1 3">
    <name type="scientific">Palleronia caenipelagi</name>
    <dbReference type="NCBI Taxonomy" id="2489174"/>
    <lineage>
        <taxon>Bacteria</taxon>
        <taxon>Pseudomonadati</taxon>
        <taxon>Pseudomonadota</taxon>
        <taxon>Alphaproteobacteria</taxon>
        <taxon>Rhodobacterales</taxon>
        <taxon>Roseobacteraceae</taxon>
        <taxon>Palleronia</taxon>
    </lineage>
</organism>
<proteinExistence type="predicted"/>
<evidence type="ECO:0000313" key="2">
    <source>
        <dbReference type="EMBL" id="TRD14312.1"/>
    </source>
</evidence>
<dbReference type="EMBL" id="VFSV01000080">
    <property type="protein sequence ID" value="TRD14312.1"/>
    <property type="molecule type" value="Genomic_DNA"/>
</dbReference>
<dbReference type="AlphaFoldDB" id="A0A547PIJ9"/>
<name>A0A547PIJ9_9RHOB</name>
<evidence type="ECO:0000313" key="3">
    <source>
        <dbReference type="Proteomes" id="UP000318590"/>
    </source>
</evidence>